<feature type="binding site" evidence="4">
    <location>
        <position position="41"/>
    </location>
    <ligand>
        <name>Mg(2+)</name>
        <dbReference type="ChEBI" id="CHEBI:18420"/>
    </ligand>
</feature>
<gene>
    <name evidence="5" type="ORF">FGO68_gene13769</name>
</gene>
<protein>
    <submittedName>
        <fullName evidence="5">Uncharacterized protein</fullName>
    </submittedName>
</protein>
<dbReference type="Gene3D" id="3.40.50.300">
    <property type="entry name" value="P-loop containing nucleotide triphosphate hydrolases"/>
    <property type="match status" value="1"/>
</dbReference>
<organism evidence="5 6">
    <name type="scientific">Halteria grandinella</name>
    <dbReference type="NCBI Taxonomy" id="5974"/>
    <lineage>
        <taxon>Eukaryota</taxon>
        <taxon>Sar</taxon>
        <taxon>Alveolata</taxon>
        <taxon>Ciliophora</taxon>
        <taxon>Intramacronucleata</taxon>
        <taxon>Spirotrichea</taxon>
        <taxon>Stichotrichia</taxon>
        <taxon>Sporadotrichida</taxon>
        <taxon>Halteriidae</taxon>
        <taxon>Halteria</taxon>
    </lineage>
</organism>
<dbReference type="GO" id="GO:0005525">
    <property type="term" value="F:GTP binding"/>
    <property type="evidence" value="ECO:0007669"/>
    <property type="project" value="UniProtKB-KW"/>
</dbReference>
<proteinExistence type="predicted"/>
<dbReference type="InterPro" id="IPR051995">
    <property type="entry name" value="Ciliary_GTPase"/>
</dbReference>
<sequence>MNSKPHYRQLLLIGLDGSGKTTLIKHFKRIEENSYEFYTSTPYINIEKVTLPFSNLPCVVYDLSGQGRYREGWSFFYPDVDGIFFVVDTSDRARLSVVQEVLFEIAKHPLLRTRSIPFVVLANKQDHPDRVEEDDIRKILQVDLLKGMTQMQFYVKNTIGRTGQGVSECFQMFEGRQ</sequence>
<dbReference type="EMBL" id="RRYP01015751">
    <property type="protein sequence ID" value="TNV75364.1"/>
    <property type="molecule type" value="Genomic_DNA"/>
</dbReference>
<accession>A0A8J8SYB5</accession>
<dbReference type="AlphaFoldDB" id="A0A8J8SYB5"/>
<dbReference type="PANTHER" id="PTHR46090:SF2">
    <property type="entry name" value="ADP-RIBOSYLATION FACTOR-LIKE PROTEIN 13B"/>
    <property type="match status" value="1"/>
</dbReference>
<evidence type="ECO:0000256" key="4">
    <source>
        <dbReference type="PIRSR" id="PIRSR606689-2"/>
    </source>
</evidence>
<feature type="binding site" evidence="3">
    <location>
        <position position="65"/>
    </location>
    <ligand>
        <name>GTP</name>
        <dbReference type="ChEBI" id="CHEBI:37565"/>
    </ligand>
</feature>
<dbReference type="PROSITE" id="PS51417">
    <property type="entry name" value="ARF"/>
    <property type="match status" value="1"/>
</dbReference>
<evidence type="ECO:0000313" key="5">
    <source>
        <dbReference type="EMBL" id="TNV75364.1"/>
    </source>
</evidence>
<keyword evidence="1 3" id="KW-0547">Nucleotide-binding</keyword>
<evidence type="ECO:0000256" key="1">
    <source>
        <dbReference type="ARBA" id="ARBA00022741"/>
    </source>
</evidence>
<dbReference type="PRINTS" id="PR00328">
    <property type="entry name" value="SAR1GTPBP"/>
</dbReference>
<name>A0A8J8SYB5_HALGN</name>
<dbReference type="GO" id="GO:0046872">
    <property type="term" value="F:metal ion binding"/>
    <property type="evidence" value="ECO:0007669"/>
    <property type="project" value="UniProtKB-KW"/>
</dbReference>
<keyword evidence="6" id="KW-1185">Reference proteome</keyword>
<feature type="binding site" evidence="3">
    <location>
        <begin position="123"/>
        <end position="126"/>
    </location>
    <ligand>
        <name>GTP</name>
        <dbReference type="ChEBI" id="CHEBI:37565"/>
    </ligand>
</feature>
<keyword evidence="4" id="KW-0460">Magnesium</keyword>
<dbReference type="InterPro" id="IPR006689">
    <property type="entry name" value="Small_GTPase_ARF/SAR"/>
</dbReference>
<evidence type="ECO:0000256" key="3">
    <source>
        <dbReference type="PIRSR" id="PIRSR606689-1"/>
    </source>
</evidence>
<evidence type="ECO:0000256" key="2">
    <source>
        <dbReference type="ARBA" id="ARBA00023134"/>
    </source>
</evidence>
<feature type="binding site" evidence="3">
    <location>
        <begin position="14"/>
        <end position="21"/>
    </location>
    <ligand>
        <name>GTP</name>
        <dbReference type="ChEBI" id="CHEBI:37565"/>
    </ligand>
</feature>
<dbReference type="InterPro" id="IPR027417">
    <property type="entry name" value="P-loop_NTPase"/>
</dbReference>
<dbReference type="PANTHER" id="PTHR46090">
    <property type="entry name" value="ADP-RIBOSYLATION FACTOR-LIKE PROTEIN 13B"/>
    <property type="match status" value="1"/>
</dbReference>
<dbReference type="SUPFAM" id="SSF52540">
    <property type="entry name" value="P-loop containing nucleoside triphosphate hydrolases"/>
    <property type="match status" value="1"/>
</dbReference>
<dbReference type="GO" id="GO:0003924">
    <property type="term" value="F:GTPase activity"/>
    <property type="evidence" value="ECO:0007669"/>
    <property type="project" value="InterPro"/>
</dbReference>
<dbReference type="Pfam" id="PF00025">
    <property type="entry name" value="Arf"/>
    <property type="match status" value="1"/>
</dbReference>
<keyword evidence="4" id="KW-0479">Metal-binding</keyword>
<keyword evidence="2 3" id="KW-0342">GTP-binding</keyword>
<feature type="binding site" evidence="4">
    <location>
        <position position="21"/>
    </location>
    <ligand>
        <name>Mg(2+)</name>
        <dbReference type="ChEBI" id="CHEBI:18420"/>
    </ligand>
</feature>
<dbReference type="OrthoDB" id="2011769at2759"/>
<comment type="caution">
    <text evidence="5">The sequence shown here is derived from an EMBL/GenBank/DDBJ whole genome shotgun (WGS) entry which is preliminary data.</text>
</comment>
<reference evidence="5" key="1">
    <citation type="submission" date="2019-06" db="EMBL/GenBank/DDBJ databases">
        <authorList>
            <person name="Zheng W."/>
        </authorList>
    </citation>
    <scope>NUCLEOTIDE SEQUENCE</scope>
    <source>
        <strain evidence="5">QDHG01</strain>
    </source>
</reference>
<dbReference type="SMART" id="SM00177">
    <property type="entry name" value="ARF"/>
    <property type="match status" value="1"/>
</dbReference>
<evidence type="ECO:0000313" key="6">
    <source>
        <dbReference type="Proteomes" id="UP000785679"/>
    </source>
</evidence>
<dbReference type="Proteomes" id="UP000785679">
    <property type="component" value="Unassembled WGS sequence"/>
</dbReference>